<dbReference type="GeneID" id="14697501"/>
<keyword evidence="2" id="KW-1185">Reference proteome</keyword>
<dbReference type="KEGG" id="vg:14697501"/>
<reference evidence="1 2" key="1">
    <citation type="journal article" date="2013" name="Nature">
        <title>Abundant SAR11 viruses in the ocean.</title>
        <authorList>
            <person name="Zhao Y."/>
            <person name="Temperton B."/>
            <person name="Thrash J.C."/>
            <person name="Schwalbach M.S."/>
            <person name="Vergin K.L."/>
            <person name="Landry Z.C."/>
            <person name="Ellisman M."/>
            <person name="Deerinck T."/>
            <person name="Sullivan M.B."/>
            <person name="Giovannoni S.J."/>
        </authorList>
    </citation>
    <scope>NUCLEOTIDE SEQUENCE [LARGE SCALE GENOMIC DNA]</scope>
</reference>
<proteinExistence type="predicted"/>
<dbReference type="EMBL" id="KC465900">
    <property type="protein sequence ID" value="AGE60549.1"/>
    <property type="molecule type" value="Genomic_DNA"/>
</dbReference>
<protein>
    <submittedName>
        <fullName evidence="1">Uncharacterized protein</fullName>
    </submittedName>
</protein>
<name>M1ID53_9CAUD</name>
<dbReference type="RefSeq" id="YP_007517779.1">
    <property type="nucleotide sequence ID" value="NC_020482.1"/>
</dbReference>
<evidence type="ECO:0000313" key="1">
    <source>
        <dbReference type="EMBL" id="AGE60549.1"/>
    </source>
</evidence>
<dbReference type="Proteomes" id="UP000011294">
    <property type="component" value="Genome"/>
</dbReference>
<evidence type="ECO:0000313" key="2">
    <source>
        <dbReference type="Proteomes" id="UP000011294"/>
    </source>
</evidence>
<sequence>MRITQLNFINMKKLLKTKIKLPDIDTEDFPYKFYKVWWSDIISSPNWETIPQLKKSKTAVCITMGWLLSTNKNTYVFIGDINFNEDGTINEGGNSTVIPKSNILKLKEIKL</sequence>
<organism evidence="1 2">
    <name type="scientific">Pelagibacter phage HTVC011P</name>
    <dbReference type="NCBI Taxonomy" id="1283078"/>
    <lineage>
        <taxon>Viruses</taxon>
        <taxon>Duplodnaviria</taxon>
        <taxon>Heunggongvirae</taxon>
        <taxon>Uroviricota</taxon>
        <taxon>Caudoviricetes</taxon>
        <taxon>Autographivirales</taxon>
        <taxon>Stopavirus</taxon>
        <taxon>Stopavirus HTVC011P</taxon>
    </lineage>
</organism>
<dbReference type="OrthoDB" id="38289at10239"/>
<accession>M1ID53</accession>